<dbReference type="Proteomes" id="UP000095185">
    <property type="component" value="Chromosome"/>
</dbReference>
<name>A0A1D8CYF5_CHLLM</name>
<organism evidence="2 3">
    <name type="scientific">Chlorobaculum limnaeum</name>
    <dbReference type="NCBI Taxonomy" id="274537"/>
    <lineage>
        <taxon>Bacteria</taxon>
        <taxon>Pseudomonadati</taxon>
        <taxon>Chlorobiota</taxon>
        <taxon>Chlorobiia</taxon>
        <taxon>Chlorobiales</taxon>
        <taxon>Chlorobiaceae</taxon>
        <taxon>Chlorobaculum</taxon>
    </lineage>
</organism>
<dbReference type="STRING" id="274537.BIU88_07300"/>
<evidence type="ECO:0000256" key="1">
    <source>
        <dbReference type="SAM" id="Phobius"/>
    </source>
</evidence>
<dbReference type="EMBL" id="CP017305">
    <property type="protein sequence ID" value="AOS83970.1"/>
    <property type="molecule type" value="Genomic_DNA"/>
</dbReference>
<dbReference type="KEGG" id="clz:BIU88_07300"/>
<reference evidence="2" key="1">
    <citation type="submission" date="2016-09" db="EMBL/GenBank/DDBJ databases">
        <title>Genome sequence of Chlorobaculum limnaeum.</title>
        <authorList>
            <person name="Liu Z."/>
            <person name="Tank M."/>
            <person name="Bryant D.A."/>
        </authorList>
    </citation>
    <scope>NUCLEOTIDE SEQUENCE [LARGE SCALE GENOMIC DNA]</scope>
    <source>
        <strain evidence="2">DSM 1677</strain>
    </source>
</reference>
<dbReference type="OrthoDB" id="598319at2"/>
<feature type="transmembrane region" description="Helical" evidence="1">
    <location>
        <begin position="48"/>
        <end position="71"/>
    </location>
</feature>
<protein>
    <submittedName>
        <fullName evidence="2">Uncharacterized protein</fullName>
    </submittedName>
</protein>
<dbReference type="RefSeq" id="WP_069810032.1">
    <property type="nucleotide sequence ID" value="NZ_CP017305.1"/>
</dbReference>
<accession>A0A1D8CYF5</accession>
<keyword evidence="3" id="KW-1185">Reference proteome</keyword>
<proteinExistence type="predicted"/>
<keyword evidence="1" id="KW-1133">Transmembrane helix</keyword>
<feature type="transmembrane region" description="Helical" evidence="1">
    <location>
        <begin position="20"/>
        <end position="42"/>
    </location>
</feature>
<sequence length="83" mass="9365">MKLFPDKEKRTNFMKSGLPVVLAVVWTPIVWMALAAFLGPFMERLIGAWQVNVVMLGVATLLIMVALIRLFKMAGLKIFDKLD</sequence>
<gene>
    <name evidence="2" type="ORF">BIU88_07300</name>
</gene>
<evidence type="ECO:0000313" key="2">
    <source>
        <dbReference type="EMBL" id="AOS83970.1"/>
    </source>
</evidence>
<keyword evidence="1" id="KW-0812">Transmembrane</keyword>
<keyword evidence="1" id="KW-0472">Membrane</keyword>
<evidence type="ECO:0000313" key="3">
    <source>
        <dbReference type="Proteomes" id="UP000095185"/>
    </source>
</evidence>
<dbReference type="AlphaFoldDB" id="A0A1D8CYF5"/>